<dbReference type="Gene3D" id="1.10.510.10">
    <property type="entry name" value="Transferase(Phosphotransferase) domain 1"/>
    <property type="match status" value="4"/>
</dbReference>
<evidence type="ECO:0000256" key="3">
    <source>
        <dbReference type="SAM" id="MobiDB-lite"/>
    </source>
</evidence>
<keyword evidence="2" id="KW-0067">ATP-binding</keyword>
<dbReference type="InterPro" id="IPR015940">
    <property type="entry name" value="UBA"/>
</dbReference>
<dbReference type="PANTHER" id="PTHR24346:SF74">
    <property type="entry name" value="PROTEIN KINASE DOMAIN-CONTAINING PROTEIN"/>
    <property type="match status" value="1"/>
</dbReference>
<accession>A0A7R9FXS7</accession>
<dbReference type="GO" id="GO:0035556">
    <property type="term" value="P:intracellular signal transduction"/>
    <property type="evidence" value="ECO:0007669"/>
    <property type="project" value="TreeGrafter"/>
</dbReference>
<evidence type="ECO:0000313" key="6">
    <source>
        <dbReference type="EMBL" id="CAD7258317.1"/>
    </source>
</evidence>
<feature type="domain" description="UBA" evidence="5">
    <location>
        <begin position="533"/>
        <end position="573"/>
    </location>
</feature>
<proteinExistence type="predicted"/>
<dbReference type="SMART" id="SM00220">
    <property type="entry name" value="S_TKc"/>
    <property type="match status" value="1"/>
</dbReference>
<evidence type="ECO:0000256" key="2">
    <source>
        <dbReference type="ARBA" id="ARBA00022840"/>
    </source>
</evidence>
<feature type="region of interest" description="Disordered" evidence="3">
    <location>
        <begin position="1092"/>
        <end position="1111"/>
    </location>
</feature>
<dbReference type="InterPro" id="IPR057380">
    <property type="entry name" value="UBA_SIK1/2/3"/>
</dbReference>
<feature type="region of interest" description="Disordered" evidence="3">
    <location>
        <begin position="185"/>
        <end position="208"/>
    </location>
</feature>
<dbReference type="PROSITE" id="PS50011">
    <property type="entry name" value="PROTEIN_KINASE_DOM"/>
    <property type="match status" value="1"/>
</dbReference>
<dbReference type="SUPFAM" id="SSF56112">
    <property type="entry name" value="Protein kinase-like (PK-like)"/>
    <property type="match status" value="3"/>
</dbReference>
<dbReference type="GO" id="GO:0050321">
    <property type="term" value="F:tau-protein kinase activity"/>
    <property type="evidence" value="ECO:0007669"/>
    <property type="project" value="TreeGrafter"/>
</dbReference>
<feature type="region of interest" description="Disordered" evidence="3">
    <location>
        <begin position="795"/>
        <end position="844"/>
    </location>
</feature>
<reference evidence="6" key="1">
    <citation type="submission" date="2020-11" db="EMBL/GenBank/DDBJ databases">
        <authorList>
            <person name="Tran Van P."/>
        </authorList>
    </citation>
    <scope>NUCLEOTIDE SEQUENCE</scope>
</reference>
<gene>
    <name evidence="6" type="ORF">TSIB3V08_LOCUS2555</name>
</gene>
<dbReference type="GO" id="GO:0005737">
    <property type="term" value="C:cytoplasm"/>
    <property type="evidence" value="ECO:0007669"/>
    <property type="project" value="TreeGrafter"/>
</dbReference>
<protein>
    <submittedName>
        <fullName evidence="6">Uncharacterized protein</fullName>
    </submittedName>
</protein>
<sequence length="1308" mass="142966">MSRDGDEKYDLYRIGVCKPRRNFRLVQHECSASDHAETEAGEGKIHRVHYPVSLKRQHGNNVTLPCWLPFRQGVGGLRPYYIARYGRMTEGAARRKFWQILSAVEYCHNRRVVHRDLKGEFPFFSVASPCSLHVVVVTMTSALKHHPRGGQPSRRVITRQCLGPFVGVDPGIGKDGLEEVNPHLRGGGVENHLGKTTPSSPDRDSNLDLPVLSSRAQHDKRVSQLRHRDGGVPAEFQAENLLMDANMNIKIADFGFSNYYTPGEQLATWCGSPPYAAPEVFEGKRYTGPEIDVWVSHLAWSMCCTKASVIWPEDRRPRGVVVGASGYERSGTGFDSRLVPWSLGVVLYVLVCGALPFDGSTLQSLRDRVLSGRFRIPYFMSSGEVTSTLRVFVGLGVGSQHNGTLFGLRRAGLVPVFLASNIEGRSVFLASNIEGRSVFLHEVKGAQCDVSFKIPFLSSHHTFSHAIVLAVADCKLLTLSPDCESLIRKMLVLDPSKRYCVENIKRHRWMVAEAPRLLPSTGEHLSAGTAKSEPNEQILRLMQSLGIDAVKTRESLRCGNYDHHAAIYYLLLERLRQHRSSFSLSQDGGAGKRSLDSMQHRRPSTIAEQAMRKLGIATMPSVISSTVGGMASCPTAEVTRRASGDHTSSGRLVYTQDMREQSFAGMQPPQSQTSADFLLGAQPLRPLAGRMPPLSSENSRLLNQSHNHPPPFRDSFQHQQQQVYANTSSGSSHSATTTLLMSQAGSSEAVSGDMLGYSALCRQGDGRYSLPRYNIGLGSSLSTGVVSTCRPEGATVTAQYSSSTDEGVETDMDESPVSTRSTMGQHQRLSSYASSSSSSGVGVGVTNKSLSQHLSSDSCSSSHVSSLQSNLSTFESSLDYQFDSDLASSLPSCTYPGMKNKPTAVENVVISTSAIHPSLHVSANKPLCRHNPLLHNAGGHFTRNATRSPVDFREGRRASDGLVAQQGVMTTSEGNTGGGMVAFNSQRLNETGKTKGVMELHLVQQEHQVLKSLYQSSVPQEELVQRQIQHSQYHHNLVSLPDNMLGESRTPPSLPKRISLPENFNFIPSVKLSQQQHSAQQQQQELASENILNLNNPSSPGGSLPPASTNTSVSVKTLAPLQQQLMQHRLLQQKRQILQKQGAFQQPSVSVDATGINTSVNPGMNIGLIMTRRQMLRQASYKLAQQTQILPPLPHSESDYGDLLAFQTIAEDSSNGAERGLSTSPIPQQHFDENTLIQSLSDQGAEQWQSLPNTLASACQISDSGQQTAWGQAAVNICESLLAGGAPWQQPVFVTAQPITSWNQVANE</sequence>
<dbReference type="InterPro" id="IPR000719">
    <property type="entry name" value="Prot_kinase_dom"/>
</dbReference>
<evidence type="ECO:0000259" key="4">
    <source>
        <dbReference type="PROSITE" id="PS50011"/>
    </source>
</evidence>
<dbReference type="InterPro" id="IPR011009">
    <property type="entry name" value="Kinase-like_dom_sf"/>
</dbReference>
<dbReference type="GO" id="GO:0000226">
    <property type="term" value="P:microtubule cytoskeleton organization"/>
    <property type="evidence" value="ECO:0007669"/>
    <property type="project" value="TreeGrafter"/>
</dbReference>
<evidence type="ECO:0000256" key="1">
    <source>
        <dbReference type="ARBA" id="ARBA00022741"/>
    </source>
</evidence>
<feature type="compositionally biased region" description="Polar residues" evidence="3">
    <location>
        <begin position="796"/>
        <end position="805"/>
    </location>
</feature>
<feature type="compositionally biased region" description="Polar residues" evidence="3">
    <location>
        <begin position="717"/>
        <end position="726"/>
    </location>
</feature>
<dbReference type="Pfam" id="PF00069">
    <property type="entry name" value="Pkinase"/>
    <property type="match status" value="1"/>
</dbReference>
<organism evidence="6">
    <name type="scientific">Timema shepardi</name>
    <name type="common">Walking stick</name>
    <dbReference type="NCBI Taxonomy" id="629360"/>
    <lineage>
        <taxon>Eukaryota</taxon>
        <taxon>Metazoa</taxon>
        <taxon>Ecdysozoa</taxon>
        <taxon>Arthropoda</taxon>
        <taxon>Hexapoda</taxon>
        <taxon>Insecta</taxon>
        <taxon>Pterygota</taxon>
        <taxon>Neoptera</taxon>
        <taxon>Polyneoptera</taxon>
        <taxon>Phasmatodea</taxon>
        <taxon>Timematodea</taxon>
        <taxon>Timematoidea</taxon>
        <taxon>Timematidae</taxon>
        <taxon>Timema</taxon>
    </lineage>
</organism>
<dbReference type="PANTHER" id="PTHR24346">
    <property type="entry name" value="MAP/MICROTUBULE AFFINITY-REGULATING KINASE"/>
    <property type="match status" value="1"/>
</dbReference>
<keyword evidence="1" id="KW-0547">Nucleotide-binding</keyword>
<dbReference type="GO" id="GO:0005524">
    <property type="term" value="F:ATP binding"/>
    <property type="evidence" value="ECO:0007669"/>
    <property type="project" value="UniProtKB-KW"/>
</dbReference>
<dbReference type="Pfam" id="PF23312">
    <property type="entry name" value="UBA_SIK3"/>
    <property type="match status" value="1"/>
</dbReference>
<feature type="region of interest" description="Disordered" evidence="3">
    <location>
        <begin position="688"/>
        <end position="734"/>
    </location>
</feature>
<name>A0A7R9FXS7_TIMSH</name>
<evidence type="ECO:0000259" key="5">
    <source>
        <dbReference type="PROSITE" id="PS50030"/>
    </source>
</evidence>
<feature type="compositionally biased region" description="Polar residues" evidence="3">
    <location>
        <begin position="695"/>
        <end position="707"/>
    </location>
</feature>
<feature type="compositionally biased region" description="Low complexity" evidence="3">
    <location>
        <begin position="1092"/>
        <end position="1106"/>
    </location>
</feature>
<dbReference type="PROSITE" id="PS50030">
    <property type="entry name" value="UBA"/>
    <property type="match status" value="1"/>
</dbReference>
<feature type="domain" description="Protein kinase" evidence="4">
    <location>
        <begin position="1"/>
        <end position="510"/>
    </location>
</feature>
<feature type="compositionally biased region" description="Polar residues" evidence="3">
    <location>
        <begin position="816"/>
        <end position="829"/>
    </location>
</feature>
<dbReference type="CDD" id="cd14338">
    <property type="entry name" value="UBA_SIK"/>
    <property type="match status" value="1"/>
</dbReference>
<feature type="compositionally biased region" description="Low complexity" evidence="3">
    <location>
        <begin position="830"/>
        <end position="840"/>
    </location>
</feature>
<dbReference type="EMBL" id="OC000788">
    <property type="protein sequence ID" value="CAD7258317.1"/>
    <property type="molecule type" value="Genomic_DNA"/>
</dbReference>